<proteinExistence type="inferred from homology"/>
<evidence type="ECO:0000256" key="4">
    <source>
        <dbReference type="ARBA" id="ARBA00022839"/>
    </source>
</evidence>
<comment type="catalytic activity">
    <reaction evidence="6">
        <text>Exonucleolytic cleavage in the 3'- to 5'-direction to yield nucleoside 5'-phosphates.</text>
        <dbReference type="EC" id="3.1.13.1"/>
    </reaction>
</comment>
<dbReference type="GO" id="GO:0003723">
    <property type="term" value="F:RNA binding"/>
    <property type="evidence" value="ECO:0007669"/>
    <property type="project" value="UniProtKB-UniRule"/>
</dbReference>
<dbReference type="PANTHER" id="PTHR23355">
    <property type="entry name" value="RIBONUCLEASE"/>
    <property type="match status" value="1"/>
</dbReference>
<dbReference type="PROSITE" id="PS01175">
    <property type="entry name" value="RIBONUCLEASE_II"/>
    <property type="match status" value="1"/>
</dbReference>
<evidence type="ECO:0000313" key="8">
    <source>
        <dbReference type="EMBL" id="AWI08848.1"/>
    </source>
</evidence>
<dbReference type="GO" id="GO:0005829">
    <property type="term" value="C:cytosol"/>
    <property type="evidence" value="ECO:0007669"/>
    <property type="project" value="TreeGrafter"/>
</dbReference>
<dbReference type="GO" id="GO:0006402">
    <property type="term" value="P:mRNA catabolic process"/>
    <property type="evidence" value="ECO:0007669"/>
    <property type="project" value="TreeGrafter"/>
</dbReference>
<dbReference type="EMBL" id="CP023004">
    <property type="protein sequence ID" value="AWI08848.1"/>
    <property type="molecule type" value="Genomic_DNA"/>
</dbReference>
<evidence type="ECO:0000259" key="7">
    <source>
        <dbReference type="PROSITE" id="PS50126"/>
    </source>
</evidence>
<dbReference type="Pfam" id="PF00575">
    <property type="entry name" value="S1"/>
    <property type="match status" value="1"/>
</dbReference>
<evidence type="ECO:0000256" key="2">
    <source>
        <dbReference type="ARBA" id="ARBA00022722"/>
    </source>
</evidence>
<dbReference type="InterPro" id="IPR050180">
    <property type="entry name" value="RNR_Ribonuclease"/>
</dbReference>
<dbReference type="InterPro" id="IPR040476">
    <property type="entry name" value="CSD2"/>
</dbReference>
<accession>A0A2U8E1U2</accession>
<dbReference type="EC" id="3.1.13.1" evidence="6"/>
<evidence type="ECO:0000256" key="6">
    <source>
        <dbReference type="HAMAP-Rule" id="MF_01895"/>
    </source>
</evidence>
<evidence type="ECO:0000313" key="9">
    <source>
        <dbReference type="Proteomes" id="UP000244896"/>
    </source>
</evidence>
<evidence type="ECO:0000256" key="3">
    <source>
        <dbReference type="ARBA" id="ARBA00022801"/>
    </source>
</evidence>
<keyword evidence="9" id="KW-1185">Reference proteome</keyword>
<dbReference type="Proteomes" id="UP000244896">
    <property type="component" value="Chromosome"/>
</dbReference>
<dbReference type="Pfam" id="PF17876">
    <property type="entry name" value="CSD2"/>
    <property type="match status" value="1"/>
</dbReference>
<gene>
    <name evidence="6" type="primary">rnr</name>
    <name evidence="8" type="ORF">CKA38_05905</name>
</gene>
<evidence type="ECO:0000256" key="1">
    <source>
        <dbReference type="ARBA" id="ARBA00022490"/>
    </source>
</evidence>
<keyword evidence="1 6" id="KW-0963">Cytoplasm</keyword>
<dbReference type="GO" id="GO:0008859">
    <property type="term" value="F:exoribonuclease II activity"/>
    <property type="evidence" value="ECO:0007669"/>
    <property type="project" value="UniProtKB-UniRule"/>
</dbReference>
<keyword evidence="3 6" id="KW-0378">Hydrolase</keyword>
<sequence>MKLRDRILAHLRQRHYRPQDIKALGHSLALNKKERNSLKFEIRQLLSKGSIVHVQGDRLALAGEDDTRTGKIMFRQGGSAFVILDPLPGRAGANAIDEPAIQIAPEDTGVALHGDKVLVKISPQMSRARNGRPPEPTGRVVSVAERESNTVVGNLTRIRNKFYVNVDDPRFVQDIAVGDPAASGIKPVPGPGDKVVVALAEWTARHKPLEGKITQCLGKTFEPGAELAGILIKHNLDPKFPADVEREVAALPSEVAATQLPGRLDYRDTPTFTIDPDDAKDFDDALSIETLDNDETRVGIHIADVSNYVRPGTSLDREARKRGNSTYLVGTVIPMLPQKLSNGLCSLVEGQDRLCKAVFLTFDKKLRITNTTFASTVIRSRKRLTYKQAYAFMFENSIAKIRALPVPPAHQTGSTGRALKELTDLELVDLQHWLRSLWKIAAKLRRERMAHGSLDLDMPETKIFVDEKGYADRLERIENDESHQLIEEFMLAANEAVARLTRAHKLVSLYRVHDEPDEDKLIEYQKVLATAGVEAGDLTQRKEIVKVLAALEKHPQGYVLRSQLLRSLKKACYRATPDGHYGLAKKDYTHFTSPIRRYSDLVVHRVLAYYLIKHAGHPVPADYKFGYSAGSMASLGEHLSLTETNSAEAERESVKIKTLEFFERELSKKKKTKFDAVITDVRGAGLFIELTESMSFGFINKDSFAGDVYFPNASNTAFVGRKTKKYLKVGEHITVVVKKVDRFKRQMDFAMV</sequence>
<dbReference type="InterPro" id="IPR012340">
    <property type="entry name" value="NA-bd_OB-fold"/>
</dbReference>
<comment type="function">
    <text evidence="6">3'-5' exoribonuclease that releases 5'-nucleoside monophosphates and is involved in maturation of structured RNAs.</text>
</comment>
<name>A0A2U8E1U2_9BACT</name>
<comment type="similarity">
    <text evidence="6">Belongs to the RNR ribonuclease family. RNase R subfamily.</text>
</comment>
<dbReference type="SUPFAM" id="SSF50249">
    <property type="entry name" value="Nucleic acid-binding proteins"/>
    <property type="match status" value="2"/>
</dbReference>
<dbReference type="InterPro" id="IPR003029">
    <property type="entry name" value="S1_domain"/>
</dbReference>
<organism evidence="8 9">
    <name type="scientific">Ereboglobus luteus</name>
    <dbReference type="NCBI Taxonomy" id="1796921"/>
    <lineage>
        <taxon>Bacteria</taxon>
        <taxon>Pseudomonadati</taxon>
        <taxon>Verrucomicrobiota</taxon>
        <taxon>Opitutia</taxon>
        <taxon>Opitutales</taxon>
        <taxon>Opitutaceae</taxon>
        <taxon>Ereboglobus</taxon>
    </lineage>
</organism>
<feature type="domain" description="S1 motif" evidence="7">
    <location>
        <begin position="671"/>
        <end position="752"/>
    </location>
</feature>
<dbReference type="Pfam" id="PF00773">
    <property type="entry name" value="RNB"/>
    <property type="match status" value="1"/>
</dbReference>
<dbReference type="PANTHER" id="PTHR23355:SF9">
    <property type="entry name" value="DIS3-LIKE EXONUCLEASE 2"/>
    <property type="match status" value="1"/>
</dbReference>
<reference evidence="8 9" key="1">
    <citation type="journal article" date="2018" name="Syst. Appl. Microbiol.">
        <title>Ereboglobus luteus gen. nov. sp. nov. from cockroach guts, and new insights into the oxygen relationship of the genera Opitutus and Didymococcus (Verrucomicrobia: Opitutaceae).</title>
        <authorList>
            <person name="Tegtmeier D."/>
            <person name="Belitz A."/>
            <person name="Radek R."/>
            <person name="Heimerl T."/>
            <person name="Brune A."/>
        </authorList>
    </citation>
    <scope>NUCLEOTIDE SEQUENCE [LARGE SCALE GENOMIC DNA]</scope>
    <source>
        <strain evidence="8 9">Ho45</strain>
    </source>
</reference>
<keyword evidence="4 6" id="KW-0269">Exonuclease</keyword>
<dbReference type="PROSITE" id="PS50126">
    <property type="entry name" value="S1"/>
    <property type="match status" value="1"/>
</dbReference>
<protein>
    <recommendedName>
        <fullName evidence="6">Ribonuclease R</fullName>
        <shortName evidence="6">RNase R</shortName>
        <ecNumber evidence="6">3.1.13.1</ecNumber>
    </recommendedName>
</protein>
<dbReference type="OrthoDB" id="9764149at2"/>
<dbReference type="InterPro" id="IPR022966">
    <property type="entry name" value="RNase_II/R_CS"/>
</dbReference>
<dbReference type="HAMAP" id="MF_01895">
    <property type="entry name" value="RNase_R"/>
    <property type="match status" value="1"/>
</dbReference>
<dbReference type="InterPro" id="IPR001900">
    <property type="entry name" value="RNase_II/R"/>
</dbReference>
<dbReference type="AlphaFoldDB" id="A0A2U8E1U2"/>
<dbReference type="Gene3D" id="2.40.50.140">
    <property type="entry name" value="Nucleic acid-binding proteins"/>
    <property type="match status" value="1"/>
</dbReference>
<dbReference type="RefSeq" id="WP_108824659.1">
    <property type="nucleotide sequence ID" value="NZ_CP023004.1"/>
</dbReference>
<keyword evidence="5 6" id="KW-0694">RNA-binding</keyword>
<evidence type="ECO:0000256" key="5">
    <source>
        <dbReference type="ARBA" id="ARBA00022884"/>
    </source>
</evidence>
<keyword evidence="2 6" id="KW-0540">Nuclease</keyword>
<dbReference type="SMART" id="SM00955">
    <property type="entry name" value="RNB"/>
    <property type="match status" value="1"/>
</dbReference>
<dbReference type="KEGG" id="elut:CKA38_05905"/>
<comment type="subcellular location">
    <subcellularLocation>
        <location evidence="6">Cytoplasm</location>
    </subcellularLocation>
</comment>
<dbReference type="InterPro" id="IPR011805">
    <property type="entry name" value="RNase_R"/>
</dbReference>